<dbReference type="Pfam" id="PF01872">
    <property type="entry name" value="RibD_C"/>
    <property type="match status" value="1"/>
</dbReference>
<dbReference type="GO" id="GO:0008703">
    <property type="term" value="F:5-amino-6-(5-phosphoribosylamino)uracil reductase activity"/>
    <property type="evidence" value="ECO:0007669"/>
    <property type="project" value="InterPro"/>
</dbReference>
<evidence type="ECO:0000259" key="1">
    <source>
        <dbReference type="Pfam" id="PF01872"/>
    </source>
</evidence>
<dbReference type="RefSeq" id="WP_353718340.1">
    <property type="nucleotide sequence ID" value="NZ_CP159289.1"/>
</dbReference>
<sequence length="184" mass="20857">MRKLIVTEWISLDGVFDASTMNEWFNPYHSDSRAAVIRETIADCDAMLYGRVTYEMLFPYWSSFRNNEMGVAEKLNKVRKYLYSQTTEHAGWQNTEILRGDLTEEITALKNQSGDNILIQGSGKLVNALLNVGLIDEIRLMVQPHVTGNGAKLFGQDLNVSLDLTEIRPLEKGVTLLVYRPARS</sequence>
<proteinExistence type="predicted"/>
<reference evidence="2" key="1">
    <citation type="submission" date="2024-06" db="EMBL/GenBank/DDBJ databases">
        <title>Sequencing and assembly of the genome of Dyadobacter sp. strain 676, a symbiont of Cyamopsis tetragonoloba.</title>
        <authorList>
            <person name="Guro P."/>
            <person name="Sazanova A."/>
            <person name="Kuznetsova I."/>
            <person name="Belimov A."/>
            <person name="Safronova V."/>
        </authorList>
    </citation>
    <scope>NUCLEOTIDE SEQUENCE</scope>
    <source>
        <strain evidence="2">676</strain>
    </source>
</reference>
<dbReference type="InterPro" id="IPR050765">
    <property type="entry name" value="Riboflavin_Biosynth_HTPR"/>
</dbReference>
<name>A0AAU8FER9_9BACT</name>
<feature type="domain" description="Bacterial bifunctional deaminase-reductase C-terminal" evidence="1">
    <location>
        <begin position="2"/>
        <end position="175"/>
    </location>
</feature>
<dbReference type="PANTHER" id="PTHR38011">
    <property type="entry name" value="DIHYDROFOLATE REDUCTASE FAMILY PROTEIN (AFU_ORTHOLOGUE AFUA_8G06820)"/>
    <property type="match status" value="1"/>
</dbReference>
<gene>
    <name evidence="2" type="ORF">ABV298_22145</name>
</gene>
<accession>A0AAU8FER9</accession>
<dbReference type="InterPro" id="IPR024072">
    <property type="entry name" value="DHFR-like_dom_sf"/>
</dbReference>
<dbReference type="AlphaFoldDB" id="A0AAU8FER9"/>
<dbReference type="GO" id="GO:0009231">
    <property type="term" value="P:riboflavin biosynthetic process"/>
    <property type="evidence" value="ECO:0007669"/>
    <property type="project" value="InterPro"/>
</dbReference>
<organism evidence="2">
    <name type="scientific">Dyadobacter sp. 676</name>
    <dbReference type="NCBI Taxonomy" id="3088362"/>
    <lineage>
        <taxon>Bacteria</taxon>
        <taxon>Pseudomonadati</taxon>
        <taxon>Bacteroidota</taxon>
        <taxon>Cytophagia</taxon>
        <taxon>Cytophagales</taxon>
        <taxon>Spirosomataceae</taxon>
        <taxon>Dyadobacter</taxon>
    </lineage>
</organism>
<dbReference type="EMBL" id="CP159289">
    <property type="protein sequence ID" value="XCH23014.1"/>
    <property type="molecule type" value="Genomic_DNA"/>
</dbReference>
<dbReference type="InterPro" id="IPR002734">
    <property type="entry name" value="RibDG_C"/>
</dbReference>
<evidence type="ECO:0000313" key="2">
    <source>
        <dbReference type="EMBL" id="XCH23014.1"/>
    </source>
</evidence>
<protein>
    <submittedName>
        <fullName evidence="2">Dihydrofolate reductase family protein</fullName>
    </submittedName>
</protein>
<dbReference type="Gene3D" id="3.40.430.10">
    <property type="entry name" value="Dihydrofolate Reductase, subunit A"/>
    <property type="match status" value="1"/>
</dbReference>
<dbReference type="PANTHER" id="PTHR38011:SF2">
    <property type="entry name" value="BIFUNCTIONAL DEAMINASE-REDUCTASE DOMAIN PROTEIN"/>
    <property type="match status" value="1"/>
</dbReference>
<dbReference type="SUPFAM" id="SSF53597">
    <property type="entry name" value="Dihydrofolate reductase-like"/>
    <property type="match status" value="1"/>
</dbReference>